<name>A0A8J6J6N1_9FIRM</name>
<evidence type="ECO:0000256" key="1">
    <source>
        <dbReference type="ARBA" id="ARBA00023015"/>
    </source>
</evidence>
<dbReference type="EMBL" id="JACOPP010000022">
    <property type="protein sequence ID" value="MBC5734668.1"/>
    <property type="molecule type" value="Genomic_DNA"/>
</dbReference>
<dbReference type="AlphaFoldDB" id="A0A8J6J6N1"/>
<dbReference type="Pfam" id="PF12833">
    <property type="entry name" value="HTH_18"/>
    <property type="match status" value="1"/>
</dbReference>
<dbReference type="Gene3D" id="1.10.10.60">
    <property type="entry name" value="Homeodomain-like"/>
    <property type="match status" value="2"/>
</dbReference>
<evidence type="ECO:0000256" key="3">
    <source>
        <dbReference type="ARBA" id="ARBA00023163"/>
    </source>
</evidence>
<evidence type="ECO:0000256" key="2">
    <source>
        <dbReference type="ARBA" id="ARBA00023125"/>
    </source>
</evidence>
<dbReference type="SUPFAM" id="SSF46689">
    <property type="entry name" value="Homeodomain-like"/>
    <property type="match status" value="2"/>
</dbReference>
<dbReference type="PANTHER" id="PTHR47504">
    <property type="entry name" value="RIGHT ORIGIN-BINDING PROTEIN"/>
    <property type="match status" value="1"/>
</dbReference>
<keyword evidence="1" id="KW-0805">Transcription regulation</keyword>
<reference evidence="5" key="1">
    <citation type="submission" date="2020-08" db="EMBL/GenBank/DDBJ databases">
        <title>Genome public.</title>
        <authorList>
            <person name="Liu C."/>
            <person name="Sun Q."/>
        </authorList>
    </citation>
    <scope>NUCLEOTIDE SEQUENCE</scope>
    <source>
        <strain evidence="5">NSJ-51</strain>
    </source>
</reference>
<dbReference type="Proteomes" id="UP000661435">
    <property type="component" value="Unassembled WGS sequence"/>
</dbReference>
<dbReference type="PROSITE" id="PS01124">
    <property type="entry name" value="HTH_ARAC_FAMILY_2"/>
    <property type="match status" value="1"/>
</dbReference>
<evidence type="ECO:0000313" key="5">
    <source>
        <dbReference type="EMBL" id="MBC5734668.1"/>
    </source>
</evidence>
<gene>
    <name evidence="5" type="ORF">H8S57_13175</name>
</gene>
<dbReference type="PANTHER" id="PTHR47504:SF5">
    <property type="entry name" value="RIGHT ORIGIN-BINDING PROTEIN"/>
    <property type="match status" value="1"/>
</dbReference>
<keyword evidence="6" id="KW-1185">Reference proteome</keyword>
<evidence type="ECO:0000259" key="4">
    <source>
        <dbReference type="PROSITE" id="PS01124"/>
    </source>
</evidence>
<dbReference type="InterPro" id="IPR018060">
    <property type="entry name" value="HTH_AraC"/>
</dbReference>
<proteinExistence type="predicted"/>
<comment type="caution">
    <text evidence="5">The sequence shown here is derived from an EMBL/GenBank/DDBJ whole genome shotgun (WGS) entry which is preliminary data.</text>
</comment>
<dbReference type="SMART" id="SM00342">
    <property type="entry name" value="HTH_ARAC"/>
    <property type="match status" value="1"/>
</dbReference>
<accession>A0A8J6J6N1</accession>
<protein>
    <submittedName>
        <fullName evidence="5">AraC family transcriptional regulator</fullName>
    </submittedName>
</protein>
<keyword evidence="3" id="KW-0804">Transcription</keyword>
<organism evidence="5 6">
    <name type="scientific">Lawsonibacter hominis</name>
    <dbReference type="NCBI Taxonomy" id="2763053"/>
    <lineage>
        <taxon>Bacteria</taxon>
        <taxon>Bacillati</taxon>
        <taxon>Bacillota</taxon>
        <taxon>Clostridia</taxon>
        <taxon>Eubacteriales</taxon>
        <taxon>Oscillospiraceae</taxon>
        <taxon>Lawsonibacter</taxon>
    </lineage>
</organism>
<dbReference type="InterPro" id="IPR009057">
    <property type="entry name" value="Homeodomain-like_sf"/>
</dbReference>
<sequence length="285" mass="32685">MQDYIEAHLAEEITLAGLSRAALFSPWYARRIFREHTGCSPADYIRRLRLSKSALRLRDERIRIIDAAYDCGFESVDGYQRAFLREFGCNPKEYAMRPVPLALFTAYGVKFREYLHKERCEMSGIKNVFIQVVEKPERQVILKRGVKAEEYMGYCEEVGCDVWGVLTSIKSLCGEPVCLWLRPPYQTPGTSSYVQGVEVAQDYDGPVPEGFDVIRLPAASYLMFQGEPFAEEDFCEAIQAVQEAMDRYDPGLIGYRWDDENPRIQLEPRGGRGYIELRAVKRSEA</sequence>
<dbReference type="GO" id="GO:0003700">
    <property type="term" value="F:DNA-binding transcription factor activity"/>
    <property type="evidence" value="ECO:0007669"/>
    <property type="project" value="InterPro"/>
</dbReference>
<keyword evidence="2" id="KW-0238">DNA-binding</keyword>
<evidence type="ECO:0000313" key="6">
    <source>
        <dbReference type="Proteomes" id="UP000661435"/>
    </source>
</evidence>
<dbReference type="PROSITE" id="PS00041">
    <property type="entry name" value="HTH_ARAC_FAMILY_1"/>
    <property type="match status" value="1"/>
</dbReference>
<dbReference type="InterPro" id="IPR018062">
    <property type="entry name" value="HTH_AraC-typ_CS"/>
</dbReference>
<dbReference type="InterPro" id="IPR050959">
    <property type="entry name" value="MarA-like"/>
</dbReference>
<feature type="domain" description="HTH araC/xylS-type" evidence="4">
    <location>
        <begin position="1"/>
        <end position="97"/>
    </location>
</feature>
<dbReference type="GO" id="GO:0043565">
    <property type="term" value="F:sequence-specific DNA binding"/>
    <property type="evidence" value="ECO:0007669"/>
    <property type="project" value="InterPro"/>
</dbReference>